<gene>
    <name evidence="4" type="ORF">GCM10009765_61340</name>
</gene>
<dbReference type="Proteomes" id="UP001500618">
    <property type="component" value="Unassembled WGS sequence"/>
</dbReference>
<evidence type="ECO:0000259" key="3">
    <source>
        <dbReference type="Pfam" id="PF26571"/>
    </source>
</evidence>
<dbReference type="RefSeq" id="WP_344313745.1">
    <property type="nucleotide sequence ID" value="NZ_BAAANY010000029.1"/>
</dbReference>
<feature type="domain" description="ARB-07466-like C-terminal" evidence="3">
    <location>
        <begin position="208"/>
        <end position="314"/>
    </location>
</feature>
<feature type="signal peptide" evidence="2">
    <location>
        <begin position="1"/>
        <end position="21"/>
    </location>
</feature>
<name>A0ABP4UHB9_9ACTN</name>
<dbReference type="EMBL" id="BAAANY010000029">
    <property type="protein sequence ID" value="GAA1703836.1"/>
    <property type="molecule type" value="Genomic_DNA"/>
</dbReference>
<feature type="chain" id="PRO_5046648798" description="ARB-07466-like C-terminal domain-containing protein" evidence="2">
    <location>
        <begin position="22"/>
        <end position="323"/>
    </location>
</feature>
<evidence type="ECO:0000313" key="4">
    <source>
        <dbReference type="EMBL" id="GAA1703836.1"/>
    </source>
</evidence>
<keyword evidence="2" id="KW-0732">Signal</keyword>
<reference evidence="5" key="1">
    <citation type="journal article" date="2019" name="Int. J. Syst. Evol. Microbiol.">
        <title>The Global Catalogue of Microorganisms (GCM) 10K type strain sequencing project: providing services to taxonomists for standard genome sequencing and annotation.</title>
        <authorList>
            <consortium name="The Broad Institute Genomics Platform"/>
            <consortium name="The Broad Institute Genome Sequencing Center for Infectious Disease"/>
            <person name="Wu L."/>
            <person name="Ma J."/>
        </authorList>
    </citation>
    <scope>NUCLEOTIDE SEQUENCE [LARGE SCALE GENOMIC DNA]</scope>
    <source>
        <strain evidence="5">JCM 14718</strain>
    </source>
</reference>
<keyword evidence="5" id="KW-1185">Reference proteome</keyword>
<accession>A0ABP4UHB9</accession>
<organism evidence="4 5">
    <name type="scientific">Fodinicola feengrottensis</name>
    <dbReference type="NCBI Taxonomy" id="435914"/>
    <lineage>
        <taxon>Bacteria</taxon>
        <taxon>Bacillati</taxon>
        <taxon>Actinomycetota</taxon>
        <taxon>Actinomycetes</taxon>
        <taxon>Mycobacteriales</taxon>
        <taxon>Fodinicola</taxon>
    </lineage>
</organism>
<protein>
    <recommendedName>
        <fullName evidence="3">ARB-07466-like C-terminal domain-containing protein</fullName>
    </recommendedName>
</protein>
<evidence type="ECO:0000256" key="2">
    <source>
        <dbReference type="SAM" id="SignalP"/>
    </source>
</evidence>
<proteinExistence type="predicted"/>
<dbReference type="InterPro" id="IPR058593">
    <property type="entry name" value="ARB_07466-like_C"/>
</dbReference>
<evidence type="ECO:0000256" key="1">
    <source>
        <dbReference type="SAM" id="Coils"/>
    </source>
</evidence>
<dbReference type="Gene3D" id="6.10.250.3150">
    <property type="match status" value="1"/>
</dbReference>
<dbReference type="Pfam" id="PF26571">
    <property type="entry name" value="VldE"/>
    <property type="match status" value="1"/>
</dbReference>
<evidence type="ECO:0000313" key="5">
    <source>
        <dbReference type="Proteomes" id="UP001500618"/>
    </source>
</evidence>
<sequence length="323" mass="33510">MVLLATLALLASLLSPLPAAADPSDDSGEASTAGLQAKLDEAGRAYNAAAKALQTAQAQQTAGAAQIKTLQAQLATLTKQLDTIAVNLYVNGRTGGLGAVMNSGSPEAYLAQASILNRLSYQNDTAIDRFLSTKAALTRQQSALNQAIAAQQAQLAIMAKRKTDAVNALVAAGGGAAVDGLSATGLPRAARSGPRGDGCSEKDPTNPSGCLTPAGLHMYQEVRAAGFSHYAHCFRQASFGEHPKGRACDFAAAVSDFGGEATGAEKDYGNRLAAWAIANAGPLDVLYVIWFKRIWMPSTGWRSYSGDGTPSGDHRNHVHISVN</sequence>
<feature type="coiled-coil region" evidence="1">
    <location>
        <begin position="39"/>
        <end position="87"/>
    </location>
</feature>
<comment type="caution">
    <text evidence="4">The sequence shown here is derived from an EMBL/GenBank/DDBJ whole genome shotgun (WGS) entry which is preliminary data.</text>
</comment>
<keyword evidence="1" id="KW-0175">Coiled coil</keyword>